<feature type="compositionally biased region" description="Basic and acidic residues" evidence="1">
    <location>
        <begin position="1"/>
        <end position="12"/>
    </location>
</feature>
<sequence>MRGTRRESDNRYTKAPPTSSLRAQRSNPESLRGKTLDCFVALAMTWKEGGLPQHRLLSNTPPSRRVSDRAGQSRRSRFSSGR</sequence>
<organism evidence="2 3">
    <name type="scientific">Bradyrhizobium zhanjiangense</name>
    <dbReference type="NCBI Taxonomy" id="1325107"/>
    <lineage>
        <taxon>Bacteria</taxon>
        <taxon>Pseudomonadati</taxon>
        <taxon>Pseudomonadota</taxon>
        <taxon>Alphaproteobacteria</taxon>
        <taxon>Hyphomicrobiales</taxon>
        <taxon>Nitrobacteraceae</taxon>
        <taxon>Bradyrhizobium</taxon>
    </lineage>
</organism>
<keyword evidence="3" id="KW-1185">Reference proteome</keyword>
<comment type="caution">
    <text evidence="2">The sequence shown here is derived from an EMBL/GenBank/DDBJ whole genome shotgun (WGS) entry which is preliminary data.</text>
</comment>
<evidence type="ECO:0000313" key="2">
    <source>
        <dbReference type="EMBL" id="RXG99930.1"/>
    </source>
</evidence>
<feature type="region of interest" description="Disordered" evidence="1">
    <location>
        <begin position="1"/>
        <end position="33"/>
    </location>
</feature>
<dbReference type="EMBL" id="RDRA01000001">
    <property type="protein sequence ID" value="RXG99930.1"/>
    <property type="molecule type" value="Genomic_DNA"/>
</dbReference>
<evidence type="ECO:0000313" key="3">
    <source>
        <dbReference type="Proteomes" id="UP000289946"/>
    </source>
</evidence>
<feature type="compositionally biased region" description="Polar residues" evidence="1">
    <location>
        <begin position="16"/>
        <end position="29"/>
    </location>
</feature>
<feature type="compositionally biased region" description="Basic residues" evidence="1">
    <location>
        <begin position="72"/>
        <end position="82"/>
    </location>
</feature>
<accession>A0ABY0DW52</accession>
<proteinExistence type="predicted"/>
<dbReference type="Proteomes" id="UP000289946">
    <property type="component" value="Unassembled WGS sequence"/>
</dbReference>
<gene>
    <name evidence="2" type="ORF">EAS62_01745</name>
</gene>
<name>A0ABY0DW52_9BRAD</name>
<feature type="region of interest" description="Disordered" evidence="1">
    <location>
        <begin position="50"/>
        <end position="82"/>
    </location>
</feature>
<reference evidence="2 3" key="1">
    <citation type="submission" date="2018-10" db="EMBL/GenBank/DDBJ databases">
        <title>Bradyrhizobium sp. nov., isolated from effective nodules of peanut in China.</title>
        <authorList>
            <person name="Li Y."/>
        </authorList>
    </citation>
    <scope>NUCLEOTIDE SEQUENCE [LARGE SCALE GENOMIC DNA]</scope>
    <source>
        <strain evidence="2 3">CCBAU 51781</strain>
    </source>
</reference>
<protein>
    <submittedName>
        <fullName evidence="2">Uncharacterized protein</fullName>
    </submittedName>
</protein>
<evidence type="ECO:0000256" key="1">
    <source>
        <dbReference type="SAM" id="MobiDB-lite"/>
    </source>
</evidence>